<dbReference type="Proteomes" id="UP001148786">
    <property type="component" value="Unassembled WGS sequence"/>
</dbReference>
<evidence type="ECO:0000256" key="1">
    <source>
        <dbReference type="SAM" id="MobiDB-lite"/>
    </source>
</evidence>
<comment type="caution">
    <text evidence="2">The sequence shown here is derived from an EMBL/GenBank/DDBJ whole genome shotgun (WGS) entry which is preliminary data.</text>
</comment>
<feature type="region of interest" description="Disordered" evidence="1">
    <location>
        <begin position="67"/>
        <end position="86"/>
    </location>
</feature>
<protein>
    <submittedName>
        <fullName evidence="2">Uncharacterized protein</fullName>
    </submittedName>
</protein>
<keyword evidence="3" id="KW-1185">Reference proteome</keyword>
<dbReference type="EMBL" id="JANKHO010002064">
    <property type="protein sequence ID" value="KAJ3495063.1"/>
    <property type="molecule type" value="Genomic_DNA"/>
</dbReference>
<sequence>MATIEASSFKFKNNGSTIFTFTKPGGLKDTIHPSQKQVYSPKGVYSADIDGVQAFTINFTTGNINISKGTDDSPSGTSAKITTILN</sequence>
<accession>A0A9W8JNE0</accession>
<reference evidence="2" key="1">
    <citation type="submission" date="2022-07" db="EMBL/GenBank/DDBJ databases">
        <title>Genome Sequence of Agrocybe chaxingu.</title>
        <authorList>
            <person name="Buettner E."/>
        </authorList>
    </citation>
    <scope>NUCLEOTIDE SEQUENCE</scope>
    <source>
        <strain evidence="2">MP-N11</strain>
    </source>
</reference>
<proteinExistence type="predicted"/>
<gene>
    <name evidence="2" type="ORF">NLJ89_g10686</name>
</gene>
<name>A0A9W8JNE0_9AGAR</name>
<evidence type="ECO:0000313" key="3">
    <source>
        <dbReference type="Proteomes" id="UP001148786"/>
    </source>
</evidence>
<organism evidence="2 3">
    <name type="scientific">Agrocybe chaxingu</name>
    <dbReference type="NCBI Taxonomy" id="84603"/>
    <lineage>
        <taxon>Eukaryota</taxon>
        <taxon>Fungi</taxon>
        <taxon>Dikarya</taxon>
        <taxon>Basidiomycota</taxon>
        <taxon>Agaricomycotina</taxon>
        <taxon>Agaricomycetes</taxon>
        <taxon>Agaricomycetidae</taxon>
        <taxon>Agaricales</taxon>
        <taxon>Agaricineae</taxon>
        <taxon>Strophariaceae</taxon>
        <taxon>Agrocybe</taxon>
    </lineage>
</organism>
<evidence type="ECO:0000313" key="2">
    <source>
        <dbReference type="EMBL" id="KAJ3495063.1"/>
    </source>
</evidence>
<dbReference type="AlphaFoldDB" id="A0A9W8JNE0"/>